<name>A0A0R6CEE9_MYTSE</name>
<keyword evidence="4 6" id="KW-0058">Aromatic hydrocarbons catabolism</keyword>
<evidence type="ECO:0000259" key="8">
    <source>
        <dbReference type="Pfam" id="PF06441"/>
    </source>
</evidence>
<dbReference type="PANTHER" id="PTHR21661:SF35">
    <property type="entry name" value="EPOXIDE HYDROLASE"/>
    <property type="match status" value="1"/>
</dbReference>
<dbReference type="InterPro" id="IPR000639">
    <property type="entry name" value="Epox_hydrolase-like"/>
</dbReference>
<organism evidence="9">
    <name type="scientific">Mythimna separata</name>
    <name type="common">Oriental armyworm</name>
    <name type="synonym">Pseudaletia separata</name>
    <dbReference type="NCBI Taxonomy" id="271217"/>
    <lineage>
        <taxon>Eukaryota</taxon>
        <taxon>Metazoa</taxon>
        <taxon>Ecdysozoa</taxon>
        <taxon>Arthropoda</taxon>
        <taxon>Hexapoda</taxon>
        <taxon>Insecta</taxon>
        <taxon>Pterygota</taxon>
        <taxon>Neoptera</taxon>
        <taxon>Endopterygota</taxon>
        <taxon>Lepidoptera</taxon>
        <taxon>Glossata</taxon>
        <taxon>Ditrysia</taxon>
        <taxon>Noctuoidea</taxon>
        <taxon>Noctuidae</taxon>
        <taxon>Noctuinae</taxon>
        <taxon>Hadenini</taxon>
        <taxon>Mythimna</taxon>
    </lineage>
</organism>
<comment type="catalytic activity">
    <reaction evidence="6">
        <text>cis-stilbene oxide + H2O = (1R,2R)-hydrobenzoin</text>
        <dbReference type="Rhea" id="RHEA:23900"/>
        <dbReference type="ChEBI" id="CHEBI:15377"/>
        <dbReference type="ChEBI" id="CHEBI:50004"/>
        <dbReference type="ChEBI" id="CHEBI:50014"/>
        <dbReference type="EC" id="3.3.2.9"/>
    </reaction>
</comment>
<comment type="function">
    <text evidence="6">Catalyzes juvenile hormone hydrolysis.</text>
</comment>
<evidence type="ECO:0000256" key="5">
    <source>
        <dbReference type="ARBA" id="ARBA00022801"/>
    </source>
</evidence>
<dbReference type="PRINTS" id="PR00412">
    <property type="entry name" value="EPOXHYDRLASE"/>
</dbReference>
<dbReference type="InterPro" id="IPR029058">
    <property type="entry name" value="AB_hydrolase_fold"/>
</dbReference>
<evidence type="ECO:0000256" key="2">
    <source>
        <dbReference type="ARBA" id="ARBA00004111"/>
    </source>
</evidence>
<gene>
    <name evidence="9" type="primary">JHEH</name>
</gene>
<dbReference type="GO" id="GO:0005789">
    <property type="term" value="C:endoplasmic reticulum membrane"/>
    <property type="evidence" value="ECO:0007669"/>
    <property type="project" value="UniProtKB-SubCell"/>
</dbReference>
<evidence type="ECO:0000256" key="6">
    <source>
        <dbReference type="PIRNR" id="PIRNR001112"/>
    </source>
</evidence>
<dbReference type="InterPro" id="IPR010497">
    <property type="entry name" value="Epoxide_hydro_N"/>
</dbReference>
<accession>A0A0R6CEE9</accession>
<keyword evidence="6" id="KW-0256">Endoplasmic reticulum</keyword>
<comment type="catalytic activity">
    <reaction evidence="1 6">
        <text>1-(4-methoxyphenyl)-N-methyl-N-[(3-methyloxetan-3-yl)methyl]methanamine + H2O = 2-{[(4-methoxybenzyl)(methyl)amino]methyl}-2-methylpropane-1,3-diol</text>
        <dbReference type="Rhea" id="RHEA:55764"/>
        <dbReference type="ChEBI" id="CHEBI:15377"/>
        <dbReference type="ChEBI" id="CHEBI:139161"/>
        <dbReference type="ChEBI" id="CHEBI:139164"/>
        <dbReference type="EC" id="3.3.2.9"/>
    </reaction>
</comment>
<feature type="active site" description="Proton acceptor" evidence="7">
    <location>
        <position position="409"/>
    </location>
</feature>
<evidence type="ECO:0000256" key="3">
    <source>
        <dbReference type="ARBA" id="ARBA00010088"/>
    </source>
</evidence>
<dbReference type="PANTHER" id="PTHR21661">
    <property type="entry name" value="EPOXIDE HYDROLASE 1-RELATED"/>
    <property type="match status" value="1"/>
</dbReference>
<dbReference type="GO" id="GO:0097176">
    <property type="term" value="P:epoxide metabolic process"/>
    <property type="evidence" value="ECO:0007669"/>
    <property type="project" value="TreeGrafter"/>
</dbReference>
<protein>
    <recommendedName>
        <fullName evidence="6">Epoxide hydrolase</fullName>
        <ecNumber evidence="6">3.3.2.9</ecNumber>
    </recommendedName>
</protein>
<feature type="active site" description="Proton donor" evidence="7">
    <location>
        <position position="352"/>
    </location>
</feature>
<keyword evidence="5 6" id="KW-0378">Hydrolase</keyword>
<keyword evidence="6" id="KW-0472">Membrane</keyword>
<feature type="domain" description="Epoxide hydrolase N-terminal" evidence="8">
    <location>
        <begin position="2"/>
        <end position="99"/>
    </location>
</feature>
<sequence length="442" mass="50480">MIKDLKFRLKNHRKFTPPLEGVAFEYGFNTAQIDSWLNYWSDKYNFVEREAFLNKVPHFKTNIQGLDIHFIHIKPQVPKDVQTVPLLMIHGWPGSVREFYEAIPLLTKQTPGYNFVFELIIPSIPGYGFSDPAVRPGLGMPQTAVIFRTSIPGYGFSDPAVRPGLGMPQTAVIFRTLMNRLGHKKFYVQGGDWGAGIVSVMSTIFPEDILGHHSNMLLSQHTCSTHHSNMLLSQHTCSTIRWFIGAFFPSLIVEEHLASRMYPLSTYFAYVMEEFGYMHIQATKPDTVGVPLNDSPAGLLAYILEKFSTWTNKDNKGKPDGGLALRFTKDQLIDNLMIYWSTNSITTSMRFYAENFSNKIREYNLDQITTQVPTWALQAKNELMYQPPSLLNRKYKNLINATVLDDGGHFLAFELPQVFTADVFKAVKAFKEWHQTNQKTEL</sequence>
<dbReference type="GO" id="GO:0033961">
    <property type="term" value="F:cis-stilbene-oxide hydrolase activity"/>
    <property type="evidence" value="ECO:0007669"/>
    <property type="project" value="UniProtKB-UniRule"/>
</dbReference>
<dbReference type="AlphaFoldDB" id="A0A0R6CEE9"/>
<feature type="active site" description="Nucleophile" evidence="7">
    <location>
        <position position="192"/>
    </location>
</feature>
<evidence type="ECO:0000313" key="9">
    <source>
        <dbReference type="EMBL" id="AJR27470.1"/>
    </source>
</evidence>
<reference evidence="9" key="1">
    <citation type="submission" date="2014-10" db="EMBL/GenBank/DDBJ databases">
        <title>Seasonal expression pattern of key genes related to juvenile hormone biosynthesis and degradation during oversea migration in the army worm Mythimna separate.</title>
        <authorList>
            <person name="Xiao H."/>
            <person name="Wu K."/>
        </authorList>
    </citation>
    <scope>NUCLEOTIDE SEQUENCE</scope>
</reference>
<dbReference type="SUPFAM" id="SSF53474">
    <property type="entry name" value="alpha/beta-Hydrolases"/>
    <property type="match status" value="2"/>
</dbReference>
<evidence type="ECO:0000256" key="7">
    <source>
        <dbReference type="PIRSR" id="PIRSR001112-1"/>
    </source>
</evidence>
<dbReference type="EC" id="3.3.2.9" evidence="6"/>
<comment type="subcellular location">
    <subcellularLocation>
        <location evidence="6">Endoplasmic reticulum membrane</location>
    </subcellularLocation>
    <subcellularLocation>
        <location evidence="2">Microsome membrane</location>
        <topology evidence="2">Single-pass membrane protein</topology>
    </subcellularLocation>
</comment>
<dbReference type="Pfam" id="PF06441">
    <property type="entry name" value="EHN"/>
    <property type="match status" value="1"/>
</dbReference>
<comment type="similarity">
    <text evidence="3 6">Belongs to the peptidase S33 family.</text>
</comment>
<dbReference type="Gene3D" id="3.40.50.1820">
    <property type="entry name" value="alpha/beta hydrolase"/>
    <property type="match status" value="2"/>
</dbReference>
<dbReference type="EMBL" id="KM926340">
    <property type="protein sequence ID" value="AJR27470.1"/>
    <property type="molecule type" value="mRNA"/>
</dbReference>
<proteinExistence type="evidence at transcript level"/>
<dbReference type="InterPro" id="IPR016292">
    <property type="entry name" value="Epoxide_hydrolase"/>
</dbReference>
<evidence type="ECO:0000256" key="4">
    <source>
        <dbReference type="ARBA" id="ARBA00022797"/>
    </source>
</evidence>
<evidence type="ECO:0000256" key="1">
    <source>
        <dbReference type="ARBA" id="ARBA00000221"/>
    </source>
</evidence>
<dbReference type="PIRSF" id="PIRSF001112">
    <property type="entry name" value="Epoxide_hydrolase"/>
    <property type="match status" value="1"/>
</dbReference>